<dbReference type="EMBL" id="QWIP01000728">
    <property type="protein sequence ID" value="RMY55833.1"/>
    <property type="molecule type" value="Genomic_DNA"/>
</dbReference>
<feature type="compositionally biased region" description="Low complexity" evidence="3">
    <location>
        <begin position="140"/>
        <end position="151"/>
    </location>
</feature>
<dbReference type="Proteomes" id="UP000269276">
    <property type="component" value="Unassembled WGS sequence"/>
</dbReference>
<dbReference type="PANTHER" id="PTHR16184:SF6">
    <property type="entry name" value="ELONGATOR COMPLEX PROTEIN 6"/>
    <property type="match status" value="1"/>
</dbReference>
<dbReference type="InterPro" id="IPR027417">
    <property type="entry name" value="P-loop_NTPase"/>
</dbReference>
<dbReference type="GO" id="GO:0033588">
    <property type="term" value="C:elongator holoenzyme complex"/>
    <property type="evidence" value="ECO:0007669"/>
    <property type="project" value="InterPro"/>
</dbReference>
<dbReference type="PANTHER" id="PTHR16184">
    <property type="entry name" value="ELONGATOR COMPLEX PROTEIN 6"/>
    <property type="match status" value="1"/>
</dbReference>
<evidence type="ECO:0000313" key="4">
    <source>
        <dbReference type="EMBL" id="RMY55833.1"/>
    </source>
</evidence>
<dbReference type="GO" id="GO:0002098">
    <property type="term" value="P:tRNA wobble uridine modification"/>
    <property type="evidence" value="ECO:0007669"/>
    <property type="project" value="InterPro"/>
</dbReference>
<dbReference type="PROSITE" id="PS51257">
    <property type="entry name" value="PROKAR_LIPOPROTEIN"/>
    <property type="match status" value="1"/>
</dbReference>
<gene>
    <name evidence="4" type="ORF">D0863_13180</name>
</gene>
<comment type="pathway">
    <text evidence="1">tRNA modification; 5-methoxycarbonylmethyl-2-thiouridine-tRNA biosynthesis.</text>
</comment>
<dbReference type="CDD" id="cd19495">
    <property type="entry name" value="Elp6"/>
    <property type="match status" value="1"/>
</dbReference>
<name>A0A3M7CV05_HORWE</name>
<dbReference type="VEuPathDB" id="FungiDB:BTJ68_12037"/>
<accession>A0A3M7CV05</accession>
<evidence type="ECO:0000313" key="5">
    <source>
        <dbReference type="Proteomes" id="UP000269276"/>
    </source>
</evidence>
<dbReference type="InterPro" id="IPR018627">
    <property type="entry name" value="ELP6"/>
</dbReference>
<protein>
    <recommendedName>
        <fullName evidence="6">Elongator complex protein 6</fullName>
    </recommendedName>
</protein>
<organism evidence="4 5">
    <name type="scientific">Hortaea werneckii</name>
    <name type="common">Black yeast</name>
    <name type="synonym">Cladosporium werneckii</name>
    <dbReference type="NCBI Taxonomy" id="91943"/>
    <lineage>
        <taxon>Eukaryota</taxon>
        <taxon>Fungi</taxon>
        <taxon>Dikarya</taxon>
        <taxon>Ascomycota</taxon>
        <taxon>Pezizomycotina</taxon>
        <taxon>Dothideomycetes</taxon>
        <taxon>Dothideomycetidae</taxon>
        <taxon>Mycosphaerellales</taxon>
        <taxon>Teratosphaeriaceae</taxon>
        <taxon>Hortaea</taxon>
    </lineage>
</organism>
<dbReference type="UniPathway" id="UPA00988"/>
<dbReference type="OrthoDB" id="9995306at2759"/>
<reference evidence="4 5" key="1">
    <citation type="journal article" date="2018" name="BMC Genomics">
        <title>Genomic evidence for intraspecific hybridization in a clonal and extremely halotolerant yeast.</title>
        <authorList>
            <person name="Gostincar C."/>
            <person name="Stajich J.E."/>
            <person name="Zupancic J."/>
            <person name="Zalar P."/>
            <person name="Gunde-Cimerman N."/>
        </authorList>
    </citation>
    <scope>NUCLEOTIDE SEQUENCE [LARGE SCALE GENOMIC DNA]</scope>
    <source>
        <strain evidence="4 5">EXF-2682</strain>
    </source>
</reference>
<dbReference type="AlphaFoldDB" id="A0A3M7CV05"/>
<comment type="similarity">
    <text evidence="2">Belongs to the ELP6 family.</text>
</comment>
<comment type="caution">
    <text evidence="4">The sequence shown here is derived from an EMBL/GenBank/DDBJ whole genome shotgun (WGS) entry which is preliminary data.</text>
</comment>
<sequence length="305" mass="32249">MSSRNRIPQALEPYLRLPSETAQILLTGTLGCSINWLTTRFVGALLAPDGTNVTRGTAAAEGGGGGGFEGAGDTKETAVVLASWMRSEKFWRDELRRTCGLDLAKNKDLQDRYTFLDQLHQPCSPTELETRLQTALARTSQSSSSEGGDSSTRPVILVLDNPDVLIALGLADAQDLSTTLLKLRRMVHATIVTCAADTPILAAAAAVAASPAGGEGVPTPLEAESAAFAVQQGHSAEFVVSARELETGAAKDVSGVLRVTRGGAAFAREEEEEEKGGEEVKEMEALYMVQRDGNVKVFERGAASS</sequence>
<dbReference type="Gene3D" id="3.40.50.300">
    <property type="entry name" value="P-loop containing nucleotide triphosphate hydrolases"/>
    <property type="match status" value="1"/>
</dbReference>
<evidence type="ECO:0008006" key="6">
    <source>
        <dbReference type="Google" id="ProtNLM"/>
    </source>
</evidence>
<proteinExistence type="inferred from homology"/>
<evidence type="ECO:0000256" key="3">
    <source>
        <dbReference type="SAM" id="MobiDB-lite"/>
    </source>
</evidence>
<feature type="region of interest" description="Disordered" evidence="3">
    <location>
        <begin position="134"/>
        <end position="153"/>
    </location>
</feature>
<evidence type="ECO:0000256" key="1">
    <source>
        <dbReference type="ARBA" id="ARBA00005043"/>
    </source>
</evidence>
<evidence type="ECO:0000256" key="2">
    <source>
        <dbReference type="ARBA" id="ARBA00008837"/>
    </source>
</evidence>